<evidence type="ECO:0000313" key="1">
    <source>
        <dbReference type="EMBL" id="QQR31567.1"/>
    </source>
</evidence>
<dbReference type="Proteomes" id="UP000596035">
    <property type="component" value="Chromosome"/>
</dbReference>
<dbReference type="InterPro" id="IPR012337">
    <property type="entry name" value="RNaseH-like_sf"/>
</dbReference>
<dbReference type="SUPFAM" id="SSF53098">
    <property type="entry name" value="Ribonuclease H-like"/>
    <property type="match status" value="1"/>
</dbReference>
<evidence type="ECO:0000313" key="2">
    <source>
        <dbReference type="Proteomes" id="UP000596035"/>
    </source>
</evidence>
<name>A0AA92QXY2_9FIRM</name>
<sequence length="45" mass="5684">MEWFFSNLKREKLCRSKHRSENEFRTAVDKYMIFYNEERPHSTNQ</sequence>
<organism evidence="1 2">
    <name type="scientific">Acutalibacter muris</name>
    <dbReference type="NCBI Taxonomy" id="1796620"/>
    <lineage>
        <taxon>Bacteria</taxon>
        <taxon>Bacillati</taxon>
        <taxon>Bacillota</taxon>
        <taxon>Clostridia</taxon>
        <taxon>Eubacteriales</taxon>
        <taxon>Acutalibacteraceae</taxon>
        <taxon>Acutalibacter</taxon>
    </lineage>
</organism>
<accession>A0AA92QXY2</accession>
<dbReference type="AlphaFoldDB" id="A0AA92QXY2"/>
<dbReference type="EMBL" id="CP065321">
    <property type="protein sequence ID" value="QQR31567.1"/>
    <property type="molecule type" value="Genomic_DNA"/>
</dbReference>
<protein>
    <submittedName>
        <fullName evidence="1">Transposase</fullName>
    </submittedName>
</protein>
<reference evidence="1 2" key="1">
    <citation type="submission" date="2020-11" db="EMBL/GenBank/DDBJ databases">
        <title>Closed and high quality bacterial genomes of the OMM12 community.</title>
        <authorList>
            <person name="Marbouty M."/>
            <person name="Lamy-Besnier Q."/>
            <person name="Debarbieux L."/>
            <person name="Koszul R."/>
        </authorList>
    </citation>
    <scope>NUCLEOTIDE SEQUENCE [LARGE SCALE GENOMIC DNA]</scope>
    <source>
        <strain evidence="1 2">KB18</strain>
    </source>
</reference>
<gene>
    <name evidence="1" type="ORF">I5Q82_07880</name>
</gene>
<proteinExistence type="predicted"/>
<dbReference type="RefSeq" id="WP_157130638.1">
    <property type="nucleotide sequence ID" value="NZ_CP021422.1"/>
</dbReference>